<dbReference type="Gene3D" id="1.10.1530.10">
    <property type="match status" value="1"/>
</dbReference>
<sequence>FGAGPLNADFCIKRAIELAKESGMGCVALQNGSHWMRGGSYGWYAAEAGCIALCFTNTSPNMPSWGAKEANTGNNPLIVAVPREEGHIVLDMSLSQFSYGKMWQLALNGKELPFPGGYNAEGELTTDPKAIVDSKRLLPTGYWKGSGLSILVDLLVTLLSSGKSTAKIGEMEAEYGLSQVFICFDTKQMNSDGRHKELVDEIINHVTNVAPEKEGSTIEYPGSQTRKRRAKHMKEGIPINDEVWDKLLARV</sequence>
<dbReference type="InterPro" id="IPR043144">
    <property type="entry name" value="Mal/L-sulf/L-lact_DH-like_ah"/>
</dbReference>
<reference evidence="2" key="1">
    <citation type="journal article" date="2014" name="Front. Microbiol.">
        <title>High frequency of phylogenetically diverse reductive dehalogenase-homologous genes in deep subseafloor sedimentary metagenomes.</title>
        <authorList>
            <person name="Kawai M."/>
            <person name="Futagami T."/>
            <person name="Toyoda A."/>
            <person name="Takaki Y."/>
            <person name="Nishi S."/>
            <person name="Hori S."/>
            <person name="Arai W."/>
            <person name="Tsubouchi T."/>
            <person name="Morono Y."/>
            <person name="Uchiyama I."/>
            <person name="Ito T."/>
            <person name="Fujiyama A."/>
            <person name="Inagaki F."/>
            <person name="Takami H."/>
        </authorList>
    </citation>
    <scope>NUCLEOTIDE SEQUENCE</scope>
    <source>
        <strain evidence="2">Expedition CK06-06</strain>
    </source>
</reference>
<keyword evidence="1" id="KW-0560">Oxidoreductase</keyword>
<dbReference type="SUPFAM" id="SSF89733">
    <property type="entry name" value="L-sulfolactate dehydrogenase-like"/>
    <property type="match status" value="1"/>
</dbReference>
<proteinExistence type="predicted"/>
<dbReference type="Gene3D" id="3.30.1370.60">
    <property type="entry name" value="Hypothetical oxidoreductase yiak, domain 2"/>
    <property type="match status" value="1"/>
</dbReference>
<feature type="non-terminal residue" evidence="2">
    <location>
        <position position="1"/>
    </location>
</feature>
<organism evidence="2">
    <name type="scientific">marine sediment metagenome</name>
    <dbReference type="NCBI Taxonomy" id="412755"/>
    <lineage>
        <taxon>unclassified sequences</taxon>
        <taxon>metagenomes</taxon>
        <taxon>ecological metagenomes</taxon>
    </lineage>
</organism>
<accession>X1DFS3</accession>
<dbReference type="InterPro" id="IPR043143">
    <property type="entry name" value="Mal/L-sulf/L-lact_DH-like_NADP"/>
</dbReference>
<evidence type="ECO:0000313" key="2">
    <source>
        <dbReference type="EMBL" id="GAH03904.1"/>
    </source>
</evidence>
<dbReference type="InterPro" id="IPR036111">
    <property type="entry name" value="Mal/L-sulfo/L-lacto_DH-like_sf"/>
</dbReference>
<dbReference type="NCBIfam" id="NF009750">
    <property type="entry name" value="PRK13260.1"/>
    <property type="match status" value="1"/>
</dbReference>
<comment type="caution">
    <text evidence="2">The sequence shown here is derived from an EMBL/GenBank/DDBJ whole genome shotgun (WGS) entry which is preliminary data.</text>
</comment>
<dbReference type="PANTHER" id="PTHR11091:SF3">
    <property type="entry name" value="2,3-DIKETO-L-GULONATE REDUCTASE"/>
    <property type="match status" value="1"/>
</dbReference>
<dbReference type="PANTHER" id="PTHR11091">
    <property type="entry name" value="OXIDOREDUCTASE-RELATED"/>
    <property type="match status" value="1"/>
</dbReference>
<evidence type="ECO:0008006" key="3">
    <source>
        <dbReference type="Google" id="ProtNLM"/>
    </source>
</evidence>
<name>X1DFS3_9ZZZZ</name>
<dbReference type="GO" id="GO:0016491">
    <property type="term" value="F:oxidoreductase activity"/>
    <property type="evidence" value="ECO:0007669"/>
    <property type="project" value="UniProtKB-KW"/>
</dbReference>
<dbReference type="Pfam" id="PF02615">
    <property type="entry name" value="Ldh_2"/>
    <property type="match status" value="1"/>
</dbReference>
<protein>
    <recommendedName>
        <fullName evidence="3">3-dehydro-L-gulonate 2-dehydrogenase</fullName>
    </recommendedName>
</protein>
<dbReference type="InterPro" id="IPR003767">
    <property type="entry name" value="Malate/L-lactate_DH-like"/>
</dbReference>
<evidence type="ECO:0000256" key="1">
    <source>
        <dbReference type="ARBA" id="ARBA00023002"/>
    </source>
</evidence>
<dbReference type="EMBL" id="BART01025723">
    <property type="protein sequence ID" value="GAH03904.1"/>
    <property type="molecule type" value="Genomic_DNA"/>
</dbReference>
<dbReference type="AlphaFoldDB" id="X1DFS3"/>
<gene>
    <name evidence="2" type="ORF">S01H4_46096</name>
</gene>